<feature type="domain" description="Peptidase S59" evidence="9">
    <location>
        <begin position="7"/>
        <end position="118"/>
    </location>
</feature>
<protein>
    <recommendedName>
        <fullName evidence="9">Peptidase S59 domain-containing protein</fullName>
    </recommendedName>
</protein>
<evidence type="ECO:0000256" key="7">
    <source>
        <dbReference type="ARBA" id="ARBA00023132"/>
    </source>
</evidence>
<dbReference type="GO" id="GO:0006405">
    <property type="term" value="P:RNA export from nucleus"/>
    <property type="evidence" value="ECO:0007669"/>
    <property type="project" value="TreeGrafter"/>
</dbReference>
<comment type="subcellular location">
    <subcellularLocation>
        <location evidence="1">Nucleus</location>
        <location evidence="1">Nuclear pore complex</location>
    </subcellularLocation>
</comment>
<evidence type="ECO:0000256" key="5">
    <source>
        <dbReference type="ARBA" id="ARBA00022927"/>
    </source>
</evidence>
<dbReference type="Gene3D" id="3.30.1610.10">
    <property type="entry name" value="Peptidase S59, nucleoporin"/>
    <property type="match status" value="1"/>
</dbReference>
<name>A0A7C8ZXX9_OPUST</name>
<keyword evidence="8" id="KW-0539">Nucleus</keyword>
<reference evidence="10" key="2">
    <citation type="submission" date="2020-07" db="EMBL/GenBank/DDBJ databases">
        <authorList>
            <person name="Vera ALvarez R."/>
            <person name="Arias-Moreno D.M."/>
            <person name="Jimenez-Jacinto V."/>
            <person name="Jimenez-Bremont J.F."/>
            <person name="Swaminathan K."/>
            <person name="Moose S.P."/>
            <person name="Guerrero-Gonzalez M.L."/>
            <person name="Marino-Ramirez L."/>
            <person name="Landsman D."/>
            <person name="Rodriguez-Kessler M."/>
            <person name="Delgado-Sanchez P."/>
        </authorList>
    </citation>
    <scope>NUCLEOTIDE SEQUENCE</scope>
    <source>
        <tissue evidence="10">Cladode</tissue>
    </source>
</reference>
<organism evidence="10">
    <name type="scientific">Opuntia streptacantha</name>
    <name type="common">Prickly pear cactus</name>
    <name type="synonym">Opuntia cardona</name>
    <dbReference type="NCBI Taxonomy" id="393608"/>
    <lineage>
        <taxon>Eukaryota</taxon>
        <taxon>Viridiplantae</taxon>
        <taxon>Streptophyta</taxon>
        <taxon>Embryophyta</taxon>
        <taxon>Tracheophyta</taxon>
        <taxon>Spermatophyta</taxon>
        <taxon>Magnoliopsida</taxon>
        <taxon>eudicotyledons</taxon>
        <taxon>Gunneridae</taxon>
        <taxon>Pentapetalae</taxon>
        <taxon>Caryophyllales</taxon>
        <taxon>Cactineae</taxon>
        <taxon>Cactaceae</taxon>
        <taxon>Opuntioideae</taxon>
        <taxon>Opuntia</taxon>
    </lineage>
</organism>
<sequence length="118" mass="13579">MMPKLQHSDYYTQPWIEKLAVKEMAEPWFCRQVKDFIVGQHGYGSITFHGETDVRFLILILAPIQFSNLEVIVYTDESKKPPVGQGLNKPTESFLLLSQLGCRDHPHHHLLQHRLGVG</sequence>
<dbReference type="GO" id="GO:0044614">
    <property type="term" value="C:nuclear pore cytoplasmic filaments"/>
    <property type="evidence" value="ECO:0007669"/>
    <property type="project" value="TreeGrafter"/>
</dbReference>
<dbReference type="GO" id="GO:0000973">
    <property type="term" value="P:post-transcriptional tethering of RNA polymerase II gene DNA at nuclear periphery"/>
    <property type="evidence" value="ECO:0007669"/>
    <property type="project" value="TreeGrafter"/>
</dbReference>
<dbReference type="InterPro" id="IPR037665">
    <property type="entry name" value="Nucleoporin_S59-like"/>
</dbReference>
<evidence type="ECO:0000256" key="1">
    <source>
        <dbReference type="ARBA" id="ARBA00004567"/>
    </source>
</evidence>
<evidence type="ECO:0000313" key="10">
    <source>
        <dbReference type="EMBL" id="MBA4653377.1"/>
    </source>
</evidence>
<evidence type="ECO:0000256" key="3">
    <source>
        <dbReference type="ARBA" id="ARBA00022448"/>
    </source>
</evidence>
<dbReference type="GO" id="GO:0003723">
    <property type="term" value="F:RNA binding"/>
    <property type="evidence" value="ECO:0007669"/>
    <property type="project" value="TreeGrafter"/>
</dbReference>
<keyword evidence="7" id="KW-0906">Nuclear pore complex</keyword>
<comment type="similarity">
    <text evidence="2">Belongs to the nucleoporin GLFG family.</text>
</comment>
<evidence type="ECO:0000256" key="4">
    <source>
        <dbReference type="ARBA" id="ARBA00022816"/>
    </source>
</evidence>
<dbReference type="EMBL" id="GISG01178885">
    <property type="protein sequence ID" value="MBA4653377.1"/>
    <property type="molecule type" value="Transcribed_RNA"/>
</dbReference>
<dbReference type="GO" id="GO:0051028">
    <property type="term" value="P:mRNA transport"/>
    <property type="evidence" value="ECO:0007669"/>
    <property type="project" value="UniProtKB-KW"/>
</dbReference>
<reference evidence="10" key="1">
    <citation type="journal article" date="2013" name="J. Plant Res.">
        <title>Effect of fungi and light on seed germination of three Opuntia species from semiarid lands of central Mexico.</title>
        <authorList>
            <person name="Delgado-Sanchez P."/>
            <person name="Jimenez-Bremont J.F."/>
            <person name="Guerrero-Gonzalez Mde L."/>
            <person name="Flores J."/>
        </authorList>
    </citation>
    <scope>NUCLEOTIDE SEQUENCE</scope>
    <source>
        <tissue evidence="10">Cladode</tissue>
    </source>
</reference>
<keyword evidence="5" id="KW-0653">Protein transport</keyword>
<dbReference type="GO" id="GO:0006606">
    <property type="term" value="P:protein import into nucleus"/>
    <property type="evidence" value="ECO:0007669"/>
    <property type="project" value="TreeGrafter"/>
</dbReference>
<dbReference type="EMBL" id="GISG01178886">
    <property type="protein sequence ID" value="MBA4653378.1"/>
    <property type="molecule type" value="Transcribed_RNA"/>
</dbReference>
<dbReference type="Pfam" id="PF04096">
    <property type="entry name" value="Nucleoporin2"/>
    <property type="match status" value="1"/>
</dbReference>
<keyword evidence="3" id="KW-0813">Transport</keyword>
<keyword evidence="4" id="KW-0509">mRNA transport</keyword>
<dbReference type="SUPFAM" id="SSF82215">
    <property type="entry name" value="C-terminal autoproteolytic domain of nucleoporin nup98"/>
    <property type="match status" value="1"/>
</dbReference>
<dbReference type="PANTHER" id="PTHR23198:SF6">
    <property type="entry name" value="NUCLEAR PORE COMPLEX PROTEIN NUP98-NUP96"/>
    <property type="match status" value="1"/>
</dbReference>
<accession>A0A7C8ZXX9</accession>
<dbReference type="InterPro" id="IPR036903">
    <property type="entry name" value="Nup98_auto-Pept-S59_dom_sf"/>
</dbReference>
<dbReference type="GO" id="GO:0017056">
    <property type="term" value="F:structural constituent of nuclear pore"/>
    <property type="evidence" value="ECO:0007669"/>
    <property type="project" value="InterPro"/>
</dbReference>
<evidence type="ECO:0000256" key="2">
    <source>
        <dbReference type="ARBA" id="ARBA00008926"/>
    </source>
</evidence>
<proteinExistence type="inferred from homology"/>
<evidence type="ECO:0000256" key="6">
    <source>
        <dbReference type="ARBA" id="ARBA00023010"/>
    </source>
</evidence>
<keyword evidence="6" id="KW-0811">Translocation</keyword>
<dbReference type="InterPro" id="IPR007230">
    <property type="entry name" value="Nup98_auto-Pept-S59_dom"/>
</dbReference>
<dbReference type="PROSITE" id="PS51434">
    <property type="entry name" value="NUP_C"/>
    <property type="match status" value="1"/>
</dbReference>
<dbReference type="GO" id="GO:0008139">
    <property type="term" value="F:nuclear localization sequence binding"/>
    <property type="evidence" value="ECO:0007669"/>
    <property type="project" value="TreeGrafter"/>
</dbReference>
<dbReference type="AlphaFoldDB" id="A0A7C8ZXX9"/>
<dbReference type="GO" id="GO:0034398">
    <property type="term" value="P:telomere tethering at nuclear periphery"/>
    <property type="evidence" value="ECO:0007669"/>
    <property type="project" value="TreeGrafter"/>
</dbReference>
<dbReference type="PANTHER" id="PTHR23198">
    <property type="entry name" value="NUCLEOPORIN"/>
    <property type="match status" value="1"/>
</dbReference>
<evidence type="ECO:0000256" key="8">
    <source>
        <dbReference type="ARBA" id="ARBA00023242"/>
    </source>
</evidence>
<evidence type="ECO:0000259" key="9">
    <source>
        <dbReference type="PROSITE" id="PS51434"/>
    </source>
</evidence>